<accession>A0AB35U7C5</accession>
<dbReference type="GO" id="GO:0008270">
    <property type="term" value="F:zinc ion binding"/>
    <property type="evidence" value="ECO:0007669"/>
    <property type="project" value="UniProtKB-UniRule"/>
</dbReference>
<protein>
    <recommendedName>
        <fullName evidence="9">Endoribonuclease YbeY</fullName>
        <ecNumber evidence="9">3.1.-.-</ecNumber>
    </recommendedName>
</protein>
<comment type="cofactor">
    <cofactor evidence="9">
        <name>Zn(2+)</name>
        <dbReference type="ChEBI" id="CHEBI:29105"/>
    </cofactor>
    <text evidence="9">Binds 1 zinc ion.</text>
</comment>
<gene>
    <name evidence="9 10" type="primary">ybeY</name>
    <name evidence="10" type="ORF">MOZ60_03135</name>
</gene>
<dbReference type="Gene3D" id="3.40.390.30">
    <property type="entry name" value="Metalloproteases ('zincins'), catalytic domain"/>
    <property type="match status" value="1"/>
</dbReference>
<keyword evidence="6 9" id="KW-0255">Endonuclease</keyword>
<dbReference type="SUPFAM" id="SSF55486">
    <property type="entry name" value="Metalloproteases ('zincins'), catalytic domain"/>
    <property type="match status" value="1"/>
</dbReference>
<dbReference type="InterPro" id="IPR023091">
    <property type="entry name" value="MetalPrtase_cat_dom_sf_prd"/>
</dbReference>
<name>A0AB35U7C5_9FIRM</name>
<feature type="binding site" evidence="9">
    <location>
        <position position="115"/>
    </location>
    <ligand>
        <name>Zn(2+)</name>
        <dbReference type="ChEBI" id="CHEBI:29105"/>
        <note>catalytic</note>
    </ligand>
</feature>
<sequence length="151" mass="17372">MEITIYNRTNEDVQGYQALFEKIGAAAEKQLHLSQTCEISVTFVRSAAIHKINRDYRGIDRPTDVISFAINDSPDLIDDGEKDLGDLFININYARRQAKEYGHSLKREVCFLFTHGLLHCLGYDHMKPEDEKVMFALQEKILDPIVPRDDQ</sequence>
<keyword evidence="5 9" id="KW-0479">Metal-binding</keyword>
<dbReference type="EC" id="3.1.-.-" evidence="9"/>
<evidence type="ECO:0000256" key="7">
    <source>
        <dbReference type="ARBA" id="ARBA00022801"/>
    </source>
</evidence>
<keyword evidence="4 9" id="KW-0540">Nuclease</keyword>
<dbReference type="Proteomes" id="UP001286174">
    <property type="component" value="Unassembled WGS sequence"/>
</dbReference>
<reference evidence="10 11" key="1">
    <citation type="submission" date="2022-03" db="EMBL/GenBank/DDBJ databases">
        <title>Novel taxa within the pig intestine.</title>
        <authorList>
            <person name="Wylensek D."/>
            <person name="Bishof K."/>
            <person name="Afrizal A."/>
            <person name="Clavel T."/>
        </authorList>
    </citation>
    <scope>NUCLEOTIDE SEQUENCE [LARGE SCALE GENOMIC DNA]</scope>
    <source>
        <strain evidence="10 11">CLA-KB-P133</strain>
    </source>
</reference>
<dbReference type="GO" id="GO:0004521">
    <property type="term" value="F:RNA endonuclease activity"/>
    <property type="evidence" value="ECO:0007669"/>
    <property type="project" value="UniProtKB-UniRule"/>
</dbReference>
<proteinExistence type="inferred from homology"/>
<keyword evidence="7 9" id="KW-0378">Hydrolase</keyword>
<dbReference type="Pfam" id="PF02130">
    <property type="entry name" value="YbeY"/>
    <property type="match status" value="1"/>
</dbReference>
<dbReference type="InterPro" id="IPR002036">
    <property type="entry name" value="YbeY"/>
</dbReference>
<evidence type="ECO:0000256" key="5">
    <source>
        <dbReference type="ARBA" id="ARBA00022723"/>
    </source>
</evidence>
<keyword evidence="8 9" id="KW-0862">Zinc</keyword>
<evidence type="ECO:0000313" key="11">
    <source>
        <dbReference type="Proteomes" id="UP001286174"/>
    </source>
</evidence>
<dbReference type="RefSeq" id="WP_277635178.1">
    <property type="nucleotide sequence ID" value="NZ_JALBUR010000005.1"/>
</dbReference>
<evidence type="ECO:0000256" key="2">
    <source>
        <dbReference type="ARBA" id="ARBA00022517"/>
    </source>
</evidence>
<evidence type="ECO:0000256" key="9">
    <source>
        <dbReference type="HAMAP-Rule" id="MF_00009"/>
    </source>
</evidence>
<comment type="caution">
    <text evidence="10">The sequence shown here is derived from an EMBL/GenBank/DDBJ whole genome shotgun (WGS) entry which is preliminary data.</text>
</comment>
<feature type="binding site" evidence="9">
    <location>
        <position position="119"/>
    </location>
    <ligand>
        <name>Zn(2+)</name>
        <dbReference type="ChEBI" id="CHEBI:29105"/>
        <note>catalytic</note>
    </ligand>
</feature>
<dbReference type="GO" id="GO:0004222">
    <property type="term" value="F:metalloendopeptidase activity"/>
    <property type="evidence" value="ECO:0007669"/>
    <property type="project" value="InterPro"/>
</dbReference>
<keyword evidence="11" id="KW-1185">Reference proteome</keyword>
<dbReference type="HAMAP" id="MF_00009">
    <property type="entry name" value="Endoribonucl_YbeY"/>
    <property type="match status" value="1"/>
</dbReference>
<evidence type="ECO:0000256" key="8">
    <source>
        <dbReference type="ARBA" id="ARBA00022833"/>
    </source>
</evidence>
<evidence type="ECO:0000313" key="10">
    <source>
        <dbReference type="EMBL" id="MDX8419084.1"/>
    </source>
</evidence>
<keyword evidence="3 9" id="KW-0698">rRNA processing</keyword>
<dbReference type="EMBL" id="JALBUR010000005">
    <property type="protein sequence ID" value="MDX8419084.1"/>
    <property type="molecule type" value="Genomic_DNA"/>
</dbReference>
<comment type="subcellular location">
    <subcellularLocation>
        <location evidence="9">Cytoplasm</location>
    </subcellularLocation>
</comment>
<dbReference type="GO" id="GO:0005737">
    <property type="term" value="C:cytoplasm"/>
    <property type="evidence" value="ECO:0007669"/>
    <property type="project" value="UniProtKB-SubCell"/>
</dbReference>
<keyword evidence="2 9" id="KW-0690">Ribosome biogenesis</keyword>
<dbReference type="PANTHER" id="PTHR46986:SF1">
    <property type="entry name" value="ENDORIBONUCLEASE YBEY, CHLOROPLASTIC"/>
    <property type="match status" value="1"/>
</dbReference>
<evidence type="ECO:0000256" key="1">
    <source>
        <dbReference type="ARBA" id="ARBA00010875"/>
    </source>
</evidence>
<feature type="binding site" evidence="9">
    <location>
        <position position="125"/>
    </location>
    <ligand>
        <name>Zn(2+)</name>
        <dbReference type="ChEBI" id="CHEBI:29105"/>
        <note>catalytic</note>
    </ligand>
</feature>
<evidence type="ECO:0000256" key="6">
    <source>
        <dbReference type="ARBA" id="ARBA00022759"/>
    </source>
</evidence>
<keyword evidence="9" id="KW-0963">Cytoplasm</keyword>
<dbReference type="NCBIfam" id="TIGR00043">
    <property type="entry name" value="rRNA maturation RNase YbeY"/>
    <property type="match status" value="1"/>
</dbReference>
<evidence type="ECO:0000256" key="4">
    <source>
        <dbReference type="ARBA" id="ARBA00022722"/>
    </source>
</evidence>
<dbReference type="GO" id="GO:0006364">
    <property type="term" value="P:rRNA processing"/>
    <property type="evidence" value="ECO:0007669"/>
    <property type="project" value="UniProtKB-UniRule"/>
</dbReference>
<dbReference type="PANTHER" id="PTHR46986">
    <property type="entry name" value="ENDORIBONUCLEASE YBEY, CHLOROPLASTIC"/>
    <property type="match status" value="1"/>
</dbReference>
<comment type="function">
    <text evidence="9">Single strand-specific metallo-endoribonuclease involved in late-stage 70S ribosome quality control and in maturation of the 3' terminus of the 16S rRNA.</text>
</comment>
<evidence type="ECO:0000256" key="3">
    <source>
        <dbReference type="ARBA" id="ARBA00022552"/>
    </source>
</evidence>
<dbReference type="AlphaFoldDB" id="A0AB35U7C5"/>
<comment type="similarity">
    <text evidence="1 9">Belongs to the endoribonuclease YbeY family.</text>
</comment>
<organism evidence="10 11">
    <name type="scientific">Grylomicrobium aquisgranensis</name>
    <dbReference type="NCBI Taxonomy" id="2926318"/>
    <lineage>
        <taxon>Bacteria</taxon>
        <taxon>Bacillati</taxon>
        <taxon>Bacillota</taxon>
        <taxon>Erysipelotrichia</taxon>
        <taxon>Erysipelotrichales</taxon>
        <taxon>Erysipelotrichaceae</taxon>
        <taxon>Grylomicrobium</taxon>
    </lineage>
</organism>